<gene>
    <name evidence="3" type="ORF">D7Z96_08250</name>
</gene>
<accession>A0A3B0FTI9</accession>
<reference evidence="4" key="2">
    <citation type="submission" date="2018-10" db="EMBL/GenBank/DDBJ databases">
        <authorList>
            <person name="Wang Y."/>
            <person name="Wang J."/>
            <person name="Yang X."/>
            <person name="Wang Z."/>
            <person name="Huang Y."/>
        </authorList>
    </citation>
    <scope>NUCLEOTIDE SEQUENCE [LARGE SCALE GENOMIC DNA]</scope>
    <source>
        <strain evidence="4">J015</strain>
    </source>
</reference>
<comment type="caution">
    <text evidence="3">The sequence shown here is derived from an EMBL/GenBank/DDBJ whole genome shotgun (WGS) entry which is preliminary data.</text>
</comment>
<dbReference type="AlphaFoldDB" id="A0A3B0FTI9"/>
<dbReference type="EMBL" id="RBNH01000005">
    <property type="protein sequence ID" value="RKO24992.1"/>
    <property type="molecule type" value="Genomic_DNA"/>
</dbReference>
<name>A0A3B0FTI9_PSEPS</name>
<evidence type="ECO:0000313" key="3">
    <source>
        <dbReference type="EMBL" id="RKO24992.1"/>
    </source>
</evidence>
<evidence type="ECO:0000259" key="2">
    <source>
        <dbReference type="PROSITE" id="PS50263"/>
    </source>
</evidence>
<reference evidence="3 4" key="1">
    <citation type="submission" date="2018-10" db="EMBL/GenBank/DDBJ databases">
        <title>Genome-guide identification and characterization of bacteria that degrade polycyclic aromatic hydrocarbons and resist hexavalent chromium simultaneously.</title>
        <authorList>
            <person name="Feng H."/>
        </authorList>
    </citation>
    <scope>NUCLEOTIDE SEQUENCE [LARGE SCALE GENOMIC DNA]</scope>
    <source>
        <strain evidence="3 4">J015</strain>
    </source>
</reference>
<dbReference type="GO" id="GO:0050126">
    <property type="term" value="F:N-carbamoylputrescine amidase activity"/>
    <property type="evidence" value="ECO:0007669"/>
    <property type="project" value="TreeGrafter"/>
</dbReference>
<proteinExistence type="predicted"/>
<feature type="domain" description="CN hydrolase" evidence="2">
    <location>
        <begin position="29"/>
        <end position="266"/>
    </location>
</feature>
<dbReference type="Pfam" id="PF00795">
    <property type="entry name" value="CN_hydrolase"/>
    <property type="match status" value="1"/>
</dbReference>
<dbReference type="PANTHER" id="PTHR43674">
    <property type="entry name" value="NITRILASE C965.09-RELATED"/>
    <property type="match status" value="1"/>
</dbReference>
<evidence type="ECO:0000256" key="1">
    <source>
        <dbReference type="ARBA" id="ARBA00022801"/>
    </source>
</evidence>
<organism evidence="3 4">
    <name type="scientific">Pseudarthrobacter phenanthrenivorans</name>
    <name type="common">Arthrobacter phenanthrenivorans</name>
    <dbReference type="NCBI Taxonomy" id="361575"/>
    <lineage>
        <taxon>Bacteria</taxon>
        <taxon>Bacillati</taxon>
        <taxon>Actinomycetota</taxon>
        <taxon>Actinomycetes</taxon>
        <taxon>Micrococcales</taxon>
        <taxon>Micrococcaceae</taxon>
        <taxon>Pseudarthrobacter</taxon>
    </lineage>
</organism>
<sequence>MPAIPSWTLVTLEERPNQRALRRWKVVAVLLALLQANSAVLDVEANCSAIAAAARAAAARGAAVLLTPELFPVGYAPRRVRSELAPALLPALRDRLAAIARNNRIGLVYSLPRISEQGEWQISATLLDATGASLLSYGKVHLFGPDERAAFSPARERPGVVDFNGIPTSMVICYDVEFPEAVRAAAVGGAELLLVPTALAHGFDDVPRVLLRARALESQLTIAYANHSGDEDGCRFLGGSVVAGPDGGLLAEAGGEPQLLYAEVDPGAAGRERRTVPYLEERRPDLYSSWGF</sequence>
<dbReference type="PROSITE" id="PS50263">
    <property type="entry name" value="CN_HYDROLASE"/>
    <property type="match status" value="1"/>
</dbReference>
<dbReference type="InterPro" id="IPR003010">
    <property type="entry name" value="C-N_Hydrolase"/>
</dbReference>
<dbReference type="PANTHER" id="PTHR43674:SF2">
    <property type="entry name" value="BETA-UREIDOPROPIONASE"/>
    <property type="match status" value="1"/>
</dbReference>
<dbReference type="InterPro" id="IPR036526">
    <property type="entry name" value="C-N_Hydrolase_sf"/>
</dbReference>
<dbReference type="Proteomes" id="UP000273159">
    <property type="component" value="Unassembled WGS sequence"/>
</dbReference>
<keyword evidence="1" id="KW-0378">Hydrolase</keyword>
<dbReference type="GO" id="GO:0033388">
    <property type="term" value="P:putrescine biosynthetic process from arginine"/>
    <property type="evidence" value="ECO:0007669"/>
    <property type="project" value="TreeGrafter"/>
</dbReference>
<evidence type="ECO:0000313" key="4">
    <source>
        <dbReference type="Proteomes" id="UP000273159"/>
    </source>
</evidence>
<protein>
    <submittedName>
        <fullName evidence="3">Nitrilase</fullName>
    </submittedName>
</protein>
<dbReference type="SUPFAM" id="SSF56317">
    <property type="entry name" value="Carbon-nitrogen hydrolase"/>
    <property type="match status" value="1"/>
</dbReference>
<dbReference type="Gene3D" id="3.60.110.10">
    <property type="entry name" value="Carbon-nitrogen hydrolase"/>
    <property type="match status" value="1"/>
</dbReference>
<dbReference type="InterPro" id="IPR050345">
    <property type="entry name" value="Aliph_Amidase/BUP"/>
</dbReference>